<sequence>MDQPKWSKLLNIFLQNNGWMYNEYLEDVSYERLPDDHNIINYQIHSNEDAAALNMLLRSGLVESVDAGDVGARPATSLEGVVWYKLTEKGFNVAHERQIAIENQETNESVALFTLVLGFTAIVQAIAAALQLDNITNQAALLTVILLITLLLLLYQSSPLKAVQNAYKAFRR</sequence>
<proteinExistence type="predicted"/>
<gene>
    <name evidence="2" type="ORF">BDK61_3479</name>
</gene>
<organism evidence="2 3">
    <name type="scientific">Haloarcula quadrata</name>
    <dbReference type="NCBI Taxonomy" id="182779"/>
    <lineage>
        <taxon>Archaea</taxon>
        <taxon>Methanobacteriati</taxon>
        <taxon>Methanobacteriota</taxon>
        <taxon>Stenosarchaea group</taxon>
        <taxon>Halobacteria</taxon>
        <taxon>Halobacteriales</taxon>
        <taxon>Haloarculaceae</taxon>
        <taxon>Haloarcula</taxon>
    </lineage>
</organism>
<dbReference type="EMBL" id="RBWW01000001">
    <property type="protein sequence ID" value="RKS84079.1"/>
    <property type="molecule type" value="Genomic_DNA"/>
</dbReference>
<keyword evidence="1" id="KW-0472">Membrane</keyword>
<accession>A0A495R9Z7</accession>
<keyword evidence="3" id="KW-1185">Reference proteome</keyword>
<reference evidence="2 3" key="1">
    <citation type="submission" date="2018-10" db="EMBL/GenBank/DDBJ databases">
        <title>Genomic Encyclopedia of Archaeal and Bacterial Type Strains, Phase II (KMG-II): from individual species to whole genera.</title>
        <authorList>
            <person name="Goeker M."/>
        </authorList>
    </citation>
    <scope>NUCLEOTIDE SEQUENCE [LARGE SCALE GENOMIC DNA]</scope>
    <source>
        <strain evidence="2 3">DSM 11927</strain>
    </source>
</reference>
<name>A0A495R9Z7_9EURY</name>
<feature type="transmembrane region" description="Helical" evidence="1">
    <location>
        <begin position="110"/>
        <end position="132"/>
    </location>
</feature>
<dbReference type="Proteomes" id="UP000268233">
    <property type="component" value="Unassembled WGS sequence"/>
</dbReference>
<feature type="transmembrane region" description="Helical" evidence="1">
    <location>
        <begin position="138"/>
        <end position="155"/>
    </location>
</feature>
<evidence type="ECO:0000313" key="3">
    <source>
        <dbReference type="Proteomes" id="UP000268233"/>
    </source>
</evidence>
<evidence type="ECO:0000256" key="1">
    <source>
        <dbReference type="SAM" id="Phobius"/>
    </source>
</evidence>
<dbReference type="RefSeq" id="WP_121303817.1">
    <property type="nucleotide sequence ID" value="NZ_RBWW01000001.1"/>
</dbReference>
<keyword evidence="1" id="KW-1133">Transmembrane helix</keyword>
<protein>
    <submittedName>
        <fullName evidence="2">Uncharacterized protein</fullName>
    </submittedName>
</protein>
<evidence type="ECO:0000313" key="2">
    <source>
        <dbReference type="EMBL" id="RKS84079.1"/>
    </source>
</evidence>
<dbReference type="AlphaFoldDB" id="A0A495R9Z7"/>
<comment type="caution">
    <text evidence="2">The sequence shown here is derived from an EMBL/GenBank/DDBJ whole genome shotgun (WGS) entry which is preliminary data.</text>
</comment>
<keyword evidence="1" id="KW-0812">Transmembrane</keyword>